<accession>A0A5C6C3R7</accession>
<dbReference type="Proteomes" id="UP000319908">
    <property type="component" value="Unassembled WGS sequence"/>
</dbReference>
<dbReference type="EMBL" id="SJPU01000001">
    <property type="protein sequence ID" value="TWU19220.1"/>
    <property type="molecule type" value="Genomic_DNA"/>
</dbReference>
<sequence length="74" mass="8262">MSSGSKVKLDEVRWLVWLFLGWTFWLASGHAPQEKPLSAPLRCSDCGGELRVVEVTYDPIVCSNERALGYFDSG</sequence>
<dbReference type="AlphaFoldDB" id="A0A5C6C3R7"/>
<organism evidence="1 2">
    <name type="scientific">Allorhodopirellula heiligendammensis</name>
    <dbReference type="NCBI Taxonomy" id="2714739"/>
    <lineage>
        <taxon>Bacteria</taxon>
        <taxon>Pseudomonadati</taxon>
        <taxon>Planctomycetota</taxon>
        <taxon>Planctomycetia</taxon>
        <taxon>Pirellulales</taxon>
        <taxon>Pirellulaceae</taxon>
        <taxon>Allorhodopirellula</taxon>
    </lineage>
</organism>
<evidence type="ECO:0000313" key="1">
    <source>
        <dbReference type="EMBL" id="TWU19220.1"/>
    </source>
</evidence>
<dbReference type="PANTHER" id="PTHR37023:SF1">
    <property type="entry name" value="ISSOD25 TRANSPOSASE TNPA_ISSOD25"/>
    <property type="match status" value="1"/>
</dbReference>
<gene>
    <name evidence="1" type="ORF">Poly21_13910</name>
</gene>
<keyword evidence="2" id="KW-1185">Reference proteome</keyword>
<comment type="caution">
    <text evidence="1">The sequence shown here is derived from an EMBL/GenBank/DDBJ whole genome shotgun (WGS) entry which is preliminary data.</text>
</comment>
<reference evidence="1 2" key="1">
    <citation type="journal article" date="2020" name="Antonie Van Leeuwenhoek">
        <title>Rhodopirellula heiligendammensis sp. nov., Rhodopirellula pilleata sp. nov., and Rhodopirellula solitaria sp. nov. isolated from natural or artificial marine surfaces in Northern Germany and California, USA, and emended description of the genus Rhodopirellula.</title>
        <authorList>
            <person name="Kallscheuer N."/>
            <person name="Wiegand S."/>
            <person name="Jogler M."/>
            <person name="Boedeker C."/>
            <person name="Peeters S.H."/>
            <person name="Rast P."/>
            <person name="Heuer A."/>
            <person name="Jetten M.S.M."/>
            <person name="Rohde M."/>
            <person name="Jogler C."/>
        </authorList>
    </citation>
    <scope>NUCLEOTIDE SEQUENCE [LARGE SCALE GENOMIC DNA]</scope>
    <source>
        <strain evidence="1 2">Poly21</strain>
    </source>
</reference>
<dbReference type="PANTHER" id="PTHR37023">
    <property type="entry name" value="TRANSPOSASE"/>
    <property type="match status" value="1"/>
</dbReference>
<proteinExistence type="predicted"/>
<protein>
    <submittedName>
        <fullName evidence="1">Uncharacterized protein</fullName>
    </submittedName>
</protein>
<name>A0A5C6C3R7_9BACT</name>
<evidence type="ECO:0000313" key="2">
    <source>
        <dbReference type="Proteomes" id="UP000319908"/>
    </source>
</evidence>